<dbReference type="EMBL" id="WQMT02000009">
    <property type="protein sequence ID" value="KAG9219536.1"/>
    <property type="molecule type" value="Genomic_DNA"/>
</dbReference>
<comment type="caution">
    <text evidence="1">The sequence shown here is derived from an EMBL/GenBank/DDBJ whole genome shotgun (WGS) entry which is preliminary data.</text>
</comment>
<reference evidence="1 2" key="1">
    <citation type="journal article" date="2021" name="Appl. Environ. Microbiol.">
        <title>Genetic linkage and physical mapping for an oyster mushroom Pleurotus cornucopiae and QTL analysis for the trait cap color.</title>
        <authorList>
            <person name="Zhang Y."/>
            <person name="Gao W."/>
            <person name="Sonnenberg A."/>
            <person name="Chen Q."/>
            <person name="Zhang J."/>
            <person name="Huang C."/>
        </authorList>
    </citation>
    <scope>NUCLEOTIDE SEQUENCE [LARGE SCALE GENOMIC DNA]</scope>
    <source>
        <strain evidence="1">CCMSSC00406</strain>
    </source>
</reference>
<organism evidence="1 2">
    <name type="scientific">Pleurotus cornucopiae</name>
    <name type="common">Cornucopia mushroom</name>
    <dbReference type="NCBI Taxonomy" id="5321"/>
    <lineage>
        <taxon>Eukaryota</taxon>
        <taxon>Fungi</taxon>
        <taxon>Dikarya</taxon>
        <taxon>Basidiomycota</taxon>
        <taxon>Agaricomycotina</taxon>
        <taxon>Agaricomycetes</taxon>
        <taxon>Agaricomycetidae</taxon>
        <taxon>Agaricales</taxon>
        <taxon>Pleurotineae</taxon>
        <taxon>Pleurotaceae</taxon>
        <taxon>Pleurotus</taxon>
    </lineage>
</organism>
<protein>
    <submittedName>
        <fullName evidence="1">Uncharacterized protein</fullName>
    </submittedName>
</protein>
<proteinExistence type="predicted"/>
<sequence>MLDMLPAFMVPFFTLQYPIDTPEVDFWPNASYYGTGPKDIYIVITCIAVMAIFRDFSRVCVLEPFARWKLTRDLDRRIAKREANGNGNGNGRALNGSAMGNGKANGIANGNGNGHAIHANGHALATPHSPKQTKRIHRSVLRFAEQGYQFIYYTLQWCYGFYVHRNLPTRVLDPTDVWLGYPHLPLAGPLKFYYLTQTAFYTHQILVLNAEAPRKDHYQMLAHHIITVALMGASYFLNFTRVGCLIMVIMDWCDIFFPLAKMTSYLSISQTLTDIIFGFWVLSWAVTRHVLFIFVMLSTYNDPPRFIKYEWAPERGWFVTTNTMRMFNVMLFALQILQIIWGTMIARIAWRVIAGTSGASDDRSDDEDDGSTEKKDE</sequence>
<dbReference type="Proteomes" id="UP000824881">
    <property type="component" value="Unassembled WGS sequence"/>
</dbReference>
<accession>A0ACB7INU0</accession>
<keyword evidence="2" id="KW-1185">Reference proteome</keyword>
<gene>
    <name evidence="1" type="ORF">CCMSSC00406_0009775</name>
</gene>
<name>A0ACB7INU0_PLECO</name>
<evidence type="ECO:0000313" key="2">
    <source>
        <dbReference type="Proteomes" id="UP000824881"/>
    </source>
</evidence>
<evidence type="ECO:0000313" key="1">
    <source>
        <dbReference type="EMBL" id="KAG9219536.1"/>
    </source>
</evidence>